<evidence type="ECO:0000313" key="9">
    <source>
        <dbReference type="Proteomes" id="UP000294902"/>
    </source>
</evidence>
<sequence>MGKNNIFKNALILFAITLISGALLGLVYELTKDAIAEQGMLRQYAALDSITPEVDTYNPLDVINDGDTAIEIREVLEIIKDNAVIGYNFILDNNRGYYGRITIAVGISSEGTINGIEIISHTETAGLGSRITEAGFKNQFKDEVAEPFKLGSSGTSGDNTIDSISSATVSSEAVVNGVNKAVNYYNEHLGGAQ</sequence>
<comment type="subcellular location">
    <subcellularLocation>
        <location evidence="6">Cell membrane</location>
        <topology evidence="6">Single-pass membrane protein</topology>
    </subcellularLocation>
</comment>
<keyword evidence="6" id="KW-1003">Cell membrane</keyword>
<dbReference type="GO" id="GO:0022900">
    <property type="term" value="P:electron transport chain"/>
    <property type="evidence" value="ECO:0007669"/>
    <property type="project" value="UniProtKB-UniRule"/>
</dbReference>
<keyword evidence="3 6" id="KW-0285">Flavoprotein</keyword>
<dbReference type="EC" id="7.-.-.-" evidence="6"/>
<comment type="subunit">
    <text evidence="6">The complex is composed of six subunits: RnfA, RnfB, RnfC, RnfD, RnfE and RnfG.</text>
</comment>
<dbReference type="GO" id="GO:0005886">
    <property type="term" value="C:plasma membrane"/>
    <property type="evidence" value="ECO:0007669"/>
    <property type="project" value="UniProtKB-SubCell"/>
</dbReference>
<dbReference type="Pfam" id="PF04205">
    <property type="entry name" value="FMN_bind"/>
    <property type="match status" value="1"/>
</dbReference>
<dbReference type="RefSeq" id="WP_132251860.1">
    <property type="nucleotide sequence ID" value="NZ_SMAL01000004.1"/>
</dbReference>
<keyword evidence="5 6" id="KW-0249">Electron transport</keyword>
<dbReference type="GO" id="GO:0010181">
    <property type="term" value="F:FMN binding"/>
    <property type="evidence" value="ECO:0007669"/>
    <property type="project" value="InterPro"/>
</dbReference>
<keyword evidence="1 6" id="KW-0813">Transport</keyword>
<evidence type="ECO:0000256" key="6">
    <source>
        <dbReference type="HAMAP-Rule" id="MF_00479"/>
    </source>
</evidence>
<evidence type="ECO:0000256" key="3">
    <source>
        <dbReference type="ARBA" id="ARBA00022630"/>
    </source>
</evidence>
<proteinExistence type="inferred from homology"/>
<dbReference type="InterPro" id="IPR007329">
    <property type="entry name" value="FMN-bd"/>
</dbReference>
<keyword evidence="6" id="KW-0472">Membrane</keyword>
<dbReference type="EMBL" id="SMAL01000004">
    <property type="protein sequence ID" value="TCT14978.1"/>
    <property type="molecule type" value="Genomic_DNA"/>
</dbReference>
<keyword evidence="6" id="KW-1278">Translocase</keyword>
<comment type="caution">
    <text evidence="8">The sequence shown here is derived from an EMBL/GenBank/DDBJ whole genome shotgun (WGS) entry which is preliminary data.</text>
</comment>
<dbReference type="AlphaFoldDB" id="A0A4R3MQY2"/>
<evidence type="ECO:0000256" key="1">
    <source>
        <dbReference type="ARBA" id="ARBA00022448"/>
    </source>
</evidence>
<evidence type="ECO:0000256" key="5">
    <source>
        <dbReference type="ARBA" id="ARBA00022982"/>
    </source>
</evidence>
<dbReference type="PIRSF" id="PIRSF006091">
    <property type="entry name" value="E_trnsport_RnfG"/>
    <property type="match status" value="1"/>
</dbReference>
<evidence type="ECO:0000256" key="4">
    <source>
        <dbReference type="ARBA" id="ARBA00022643"/>
    </source>
</evidence>
<evidence type="ECO:0000259" key="7">
    <source>
        <dbReference type="SMART" id="SM00900"/>
    </source>
</evidence>
<reference evidence="8 9" key="1">
    <citation type="submission" date="2019-03" db="EMBL/GenBank/DDBJ databases">
        <title>Genomic Encyclopedia of Type Strains, Phase IV (KMG-IV): sequencing the most valuable type-strain genomes for metagenomic binning, comparative biology and taxonomic classification.</title>
        <authorList>
            <person name="Goeker M."/>
        </authorList>
    </citation>
    <scope>NUCLEOTIDE SEQUENCE [LARGE SCALE GENOMIC DNA]</scope>
    <source>
        <strain evidence="8 9">DSM 24629</strain>
    </source>
</reference>
<evidence type="ECO:0000313" key="8">
    <source>
        <dbReference type="EMBL" id="TCT14978.1"/>
    </source>
</evidence>
<organism evidence="8 9">
    <name type="scientific">Natranaerovirga pectinivora</name>
    <dbReference type="NCBI Taxonomy" id="682400"/>
    <lineage>
        <taxon>Bacteria</taxon>
        <taxon>Bacillati</taxon>
        <taxon>Bacillota</taxon>
        <taxon>Clostridia</taxon>
        <taxon>Lachnospirales</taxon>
        <taxon>Natranaerovirgaceae</taxon>
        <taxon>Natranaerovirga</taxon>
    </lineage>
</organism>
<dbReference type="Proteomes" id="UP000294902">
    <property type="component" value="Unassembled WGS sequence"/>
</dbReference>
<dbReference type="SMART" id="SM00900">
    <property type="entry name" value="FMN_bind"/>
    <property type="match status" value="1"/>
</dbReference>
<feature type="domain" description="FMN-binding" evidence="7">
    <location>
        <begin position="96"/>
        <end position="185"/>
    </location>
</feature>
<keyword evidence="6" id="KW-1133">Transmembrane helix</keyword>
<comment type="cofactor">
    <cofactor evidence="6">
        <name>FMN</name>
        <dbReference type="ChEBI" id="CHEBI:58210"/>
    </cofactor>
</comment>
<evidence type="ECO:0000256" key="2">
    <source>
        <dbReference type="ARBA" id="ARBA00022553"/>
    </source>
</evidence>
<comment type="similarity">
    <text evidence="6">Belongs to the RnfG family.</text>
</comment>
<name>A0A4R3MQY2_9FIRM</name>
<dbReference type="InterPro" id="IPR010209">
    <property type="entry name" value="Ion_transpt_RnfG/RsxG"/>
</dbReference>
<dbReference type="HAMAP" id="MF_00479">
    <property type="entry name" value="RsxG_RnfG"/>
    <property type="match status" value="1"/>
</dbReference>
<gene>
    <name evidence="6" type="primary">rnfG</name>
    <name evidence="8" type="ORF">EDC18_104128</name>
</gene>
<dbReference type="OrthoDB" id="9787579at2"/>
<dbReference type="PANTHER" id="PTHR36118">
    <property type="entry name" value="ION-TRANSLOCATING OXIDOREDUCTASE COMPLEX SUBUNIT G"/>
    <property type="match status" value="1"/>
</dbReference>
<keyword evidence="4 6" id="KW-0288">FMN</keyword>
<keyword evidence="9" id="KW-1185">Reference proteome</keyword>
<feature type="modified residue" description="FMN phosphoryl threonine" evidence="6">
    <location>
        <position position="168"/>
    </location>
</feature>
<accession>A0A4R3MQY2</accession>
<comment type="function">
    <text evidence="6">Part of a membrane-bound complex that couples electron transfer with translocation of ions across the membrane.</text>
</comment>
<keyword evidence="6" id="KW-0812">Transmembrane</keyword>
<dbReference type="NCBIfam" id="TIGR01947">
    <property type="entry name" value="rnfG"/>
    <property type="match status" value="1"/>
</dbReference>
<dbReference type="PANTHER" id="PTHR36118:SF1">
    <property type="entry name" value="ION-TRANSLOCATING OXIDOREDUCTASE COMPLEX SUBUNIT G"/>
    <property type="match status" value="1"/>
</dbReference>
<keyword evidence="2 6" id="KW-0597">Phosphoprotein</keyword>
<dbReference type="GO" id="GO:0009055">
    <property type="term" value="F:electron transfer activity"/>
    <property type="evidence" value="ECO:0007669"/>
    <property type="project" value="InterPro"/>
</dbReference>
<protein>
    <recommendedName>
        <fullName evidence="6">Ion-translocating oxidoreductase complex subunit G</fullName>
        <ecNumber evidence="6">7.-.-.-</ecNumber>
    </recommendedName>
    <alternativeName>
        <fullName evidence="6">Rnf electron transport complex subunit G</fullName>
    </alternativeName>
</protein>